<dbReference type="Pfam" id="PF00501">
    <property type="entry name" value="AMP-binding"/>
    <property type="match status" value="1"/>
</dbReference>
<keyword evidence="3" id="KW-0436">Ligase</keyword>
<dbReference type="EMBL" id="LQPY01000037">
    <property type="protein sequence ID" value="ORW99933.1"/>
    <property type="molecule type" value="Genomic_DNA"/>
</dbReference>
<feature type="domain" description="AMP-dependent synthetase/ligase" evidence="1">
    <location>
        <begin position="11"/>
        <end position="362"/>
    </location>
</feature>
<name>A0A024K2H6_9MYCO</name>
<dbReference type="PROSITE" id="PS00455">
    <property type="entry name" value="AMP_BINDING"/>
    <property type="match status" value="1"/>
</dbReference>
<dbReference type="HOGENOM" id="CLU_000022_59_0_11"/>
<keyword evidence="5" id="KW-1185">Reference proteome</keyword>
<evidence type="ECO:0000259" key="1">
    <source>
        <dbReference type="Pfam" id="PF00501"/>
    </source>
</evidence>
<dbReference type="PANTHER" id="PTHR43767">
    <property type="entry name" value="LONG-CHAIN-FATTY-ACID--COA LIGASE"/>
    <property type="match status" value="1"/>
</dbReference>
<reference evidence="3" key="1">
    <citation type="journal article" date="2014" name="Genome Announc.">
        <title>Draft Genome Sequence of Mycobacterium triplex DSM 44626.</title>
        <authorList>
            <person name="Sassi M."/>
            <person name="Croce O."/>
            <person name="Robert C."/>
            <person name="Raoult D."/>
            <person name="Drancourt M."/>
        </authorList>
    </citation>
    <scope>NUCLEOTIDE SEQUENCE [LARGE SCALE GENOMIC DNA]</scope>
    <source>
        <strain evidence="3">DSM 44626</strain>
    </source>
</reference>
<proteinExistence type="predicted"/>
<dbReference type="Gene3D" id="3.40.50.12780">
    <property type="entry name" value="N-terminal domain of ligase-like"/>
    <property type="match status" value="1"/>
</dbReference>
<dbReference type="EMBL" id="HG964446">
    <property type="protein sequence ID" value="CDO90250.1"/>
    <property type="molecule type" value="Genomic_DNA"/>
</dbReference>
<dbReference type="InterPro" id="IPR042099">
    <property type="entry name" value="ANL_N_sf"/>
</dbReference>
<dbReference type="InterPro" id="IPR045851">
    <property type="entry name" value="AMP-bd_C_sf"/>
</dbReference>
<dbReference type="SUPFAM" id="SSF56801">
    <property type="entry name" value="Acetyl-CoA synthetase-like"/>
    <property type="match status" value="1"/>
</dbReference>
<dbReference type="InterPro" id="IPR000873">
    <property type="entry name" value="AMP-dep_synth/lig_dom"/>
</dbReference>
<dbReference type="STRING" id="47839.BN973_04643"/>
<dbReference type="Pfam" id="PF13193">
    <property type="entry name" value="AMP-binding_C"/>
    <property type="match status" value="1"/>
</dbReference>
<dbReference type="PANTHER" id="PTHR43767:SF1">
    <property type="entry name" value="NONRIBOSOMAL PEPTIDE SYNTHASE PES1 (EUROFUNG)-RELATED"/>
    <property type="match status" value="1"/>
</dbReference>
<dbReference type="Gene3D" id="3.30.300.30">
    <property type="match status" value="1"/>
</dbReference>
<evidence type="ECO:0000313" key="3">
    <source>
        <dbReference type="EMBL" id="CDO90250.1"/>
    </source>
</evidence>
<dbReference type="eggNOG" id="COG0318">
    <property type="taxonomic scope" value="Bacteria"/>
</dbReference>
<dbReference type="GO" id="GO:0016878">
    <property type="term" value="F:acid-thiol ligase activity"/>
    <property type="evidence" value="ECO:0007669"/>
    <property type="project" value="UniProtKB-ARBA"/>
</dbReference>
<reference evidence="4 5" key="3">
    <citation type="submission" date="2016-01" db="EMBL/GenBank/DDBJ databases">
        <title>The new phylogeny of the genus Mycobacterium.</title>
        <authorList>
            <person name="Tarcisio F."/>
            <person name="Conor M."/>
            <person name="Antonella G."/>
            <person name="Elisabetta G."/>
            <person name="Giulia F.S."/>
            <person name="Sara T."/>
            <person name="Anna F."/>
            <person name="Clotilde B."/>
            <person name="Roberto B."/>
            <person name="Veronica D.S."/>
            <person name="Fabio R."/>
            <person name="Monica P."/>
            <person name="Olivier J."/>
            <person name="Enrico T."/>
            <person name="Nicola S."/>
        </authorList>
    </citation>
    <scope>NUCLEOTIDE SEQUENCE [LARGE SCALE GENOMIC DNA]</scope>
    <source>
        <strain evidence="4 5">DSM 44626</strain>
    </source>
</reference>
<accession>A0A024K2H6</accession>
<evidence type="ECO:0000259" key="2">
    <source>
        <dbReference type="Pfam" id="PF13193"/>
    </source>
</evidence>
<evidence type="ECO:0000313" key="5">
    <source>
        <dbReference type="Proteomes" id="UP000193710"/>
    </source>
</evidence>
<dbReference type="InterPro" id="IPR025110">
    <property type="entry name" value="AMP-bd_C"/>
</dbReference>
<reference evidence="3" key="2">
    <citation type="submission" date="2014-04" db="EMBL/GenBank/DDBJ databases">
        <authorList>
            <person name="Xu Y.W."/>
            <person name="Yang Q."/>
        </authorList>
    </citation>
    <scope>NUCLEOTIDE SEQUENCE</scope>
    <source>
        <strain evidence="3">DSM 44626</strain>
    </source>
</reference>
<dbReference type="RefSeq" id="WP_036470991.1">
    <property type="nucleotide sequence ID" value="NZ_HG964446.1"/>
</dbReference>
<dbReference type="InterPro" id="IPR050237">
    <property type="entry name" value="ATP-dep_AMP-bd_enzyme"/>
</dbReference>
<dbReference type="OrthoDB" id="9803968at2"/>
<organism evidence="3">
    <name type="scientific">Mycobacterium triplex</name>
    <dbReference type="NCBI Taxonomy" id="47839"/>
    <lineage>
        <taxon>Bacteria</taxon>
        <taxon>Bacillati</taxon>
        <taxon>Actinomycetota</taxon>
        <taxon>Actinomycetes</taxon>
        <taxon>Mycobacteriales</taxon>
        <taxon>Mycobacteriaceae</taxon>
        <taxon>Mycobacterium</taxon>
        <taxon>Mycobacterium simiae complex</taxon>
    </lineage>
</organism>
<gene>
    <name evidence="3" type="primary">fadD13_2</name>
    <name evidence="4" type="ORF">AWC29_26590</name>
    <name evidence="3" type="ORF">BN973_04643</name>
</gene>
<feature type="domain" description="AMP-binding enzyme C-terminal" evidence="2">
    <location>
        <begin position="411"/>
        <end position="485"/>
    </location>
</feature>
<sequence>MTELVTDGLSYWARRSPERAAIVFDGTDTLDYPTLDRWTDCAATYLAAAELQAGDRVGIIGDNSLEWVVAAIGALKIGVVVVPLNNRFTAEELRYLVEDSGPRLVLSDHAHHDRITAAVDGTAVRVWRLEEFAALRHEQHRAVARREDAHPDDITQIVYTSGTTSHPKGVIFTHRSTFNLVADLAITEPAFRPGARIIYTLSMSGAPGLLWHILHPLIRGMTIYYERGFDAATTLRRLSSERIQIHSGVPLLYERMAAHPDFAAADLSSLELATIAGASAPVATMRAWLDKGVTVQQAYGMTELGGLSTINPKDKAVTRPELIGTGTVFTRLRVVRPDGTDCDPDEPGEIIVSGPGITPGYWRNDHAYAAAMRNGWFHSGDVGIRDADGIRVVDRLKDIIITGGFNVAPSEIEAVLAELPGVIEACVVSAFDPKFGEAPAAVIYTDADVTAEAVTEHCRTQLAGYKVPRHVIIQHAPLPRMASGKVARRQIRDAHPELTLDTQAAG</sequence>
<evidence type="ECO:0000313" key="4">
    <source>
        <dbReference type="EMBL" id="ORW99933.1"/>
    </source>
</evidence>
<dbReference type="AlphaFoldDB" id="A0A024K2H6"/>
<protein>
    <submittedName>
        <fullName evidence="3">Chain-fatty-acid-CoA ligase</fullName>
    </submittedName>
</protein>
<dbReference type="Proteomes" id="UP000028880">
    <property type="component" value="Unassembled WGS sequence"/>
</dbReference>
<dbReference type="InterPro" id="IPR020845">
    <property type="entry name" value="AMP-binding_CS"/>
</dbReference>
<dbReference type="Proteomes" id="UP000193710">
    <property type="component" value="Unassembled WGS sequence"/>
</dbReference>